<keyword evidence="8 11" id="KW-0472">Membrane</keyword>
<dbReference type="GO" id="GO:0045259">
    <property type="term" value="C:proton-transporting ATP synthase complex"/>
    <property type="evidence" value="ECO:0007669"/>
    <property type="project" value="UniProtKB-KW"/>
</dbReference>
<keyword evidence="5 11" id="KW-0999">Mitochondrion inner membrane</keyword>
<name>A0AAJ7SR86_PETMA</name>
<dbReference type="FunFam" id="1.10.246.110:FF:000001">
    <property type="entry name" value="ATP synthase-coupling factor 6, mitochondrial"/>
    <property type="match status" value="1"/>
</dbReference>
<keyword evidence="6 11" id="KW-0406">Ion transport</keyword>
<dbReference type="AlphaFoldDB" id="A0AAJ7SR86"/>
<organism evidence="12 13">
    <name type="scientific">Petromyzon marinus</name>
    <name type="common">Sea lamprey</name>
    <dbReference type="NCBI Taxonomy" id="7757"/>
    <lineage>
        <taxon>Eukaryota</taxon>
        <taxon>Metazoa</taxon>
        <taxon>Chordata</taxon>
        <taxon>Craniata</taxon>
        <taxon>Vertebrata</taxon>
        <taxon>Cyclostomata</taxon>
        <taxon>Hyperoartia</taxon>
        <taxon>Petromyzontiformes</taxon>
        <taxon>Petromyzontidae</taxon>
        <taxon>Petromyzon</taxon>
    </lineage>
</organism>
<keyword evidence="12" id="KW-1185">Reference proteome</keyword>
<dbReference type="GeneID" id="116939607"/>
<accession>A0AAJ7SR86</accession>
<dbReference type="PIRSF" id="PIRSF002455">
    <property type="entry name" value="ATP_synthase_coupling_factor_6"/>
    <property type="match status" value="1"/>
</dbReference>
<gene>
    <name evidence="13 14" type="primary">ATP5PF</name>
</gene>
<evidence type="ECO:0000256" key="8">
    <source>
        <dbReference type="ARBA" id="ARBA00023136"/>
    </source>
</evidence>
<evidence type="ECO:0000256" key="7">
    <source>
        <dbReference type="ARBA" id="ARBA00023128"/>
    </source>
</evidence>
<dbReference type="Proteomes" id="UP001318040">
    <property type="component" value="Chromosome 6"/>
</dbReference>
<evidence type="ECO:0000313" key="12">
    <source>
        <dbReference type="Proteomes" id="UP001318040"/>
    </source>
</evidence>
<keyword evidence="4 11" id="KW-0375">Hydrogen ion transport</keyword>
<protein>
    <recommendedName>
        <fullName evidence="11">ATP synthase-coupling factor 6, mitochondrial</fullName>
        <shortName evidence="11">ATPase subunit F6</shortName>
    </recommendedName>
</protein>
<comment type="subcellular location">
    <subcellularLocation>
        <location evidence="11">Mitochondrion</location>
    </subcellularLocation>
    <subcellularLocation>
        <location evidence="11">Mitochondrion inner membrane</location>
    </subcellularLocation>
</comment>
<dbReference type="GO" id="GO:0015986">
    <property type="term" value="P:proton motive force-driven ATP synthesis"/>
    <property type="evidence" value="ECO:0007669"/>
    <property type="project" value="InterPro"/>
</dbReference>
<evidence type="ECO:0000313" key="14">
    <source>
        <dbReference type="RefSeq" id="XP_032804102.1"/>
    </source>
</evidence>
<sequence>MIAKRLFVSSTPLRATLALQLRRNLGLSAVAFNTARQLDPIQKLFVDKIHEYNTKSKAAGGPVDAGAEFQRNLADEMTKLQRLFGGGDLTKFPELTFKEPEFEEEPKK</sequence>
<dbReference type="RefSeq" id="XP_032804101.1">
    <property type="nucleotide sequence ID" value="XM_032948210.1"/>
</dbReference>
<evidence type="ECO:0000313" key="13">
    <source>
        <dbReference type="RefSeq" id="XP_032804101.1"/>
    </source>
</evidence>
<dbReference type="GO" id="GO:0005743">
    <property type="term" value="C:mitochondrial inner membrane"/>
    <property type="evidence" value="ECO:0007669"/>
    <property type="project" value="UniProtKB-SubCell"/>
</dbReference>
<evidence type="ECO:0000256" key="11">
    <source>
        <dbReference type="PIRNR" id="PIRNR002455"/>
    </source>
</evidence>
<comment type="subunit">
    <text evidence="10">Component of the ATP synthase complex composed at least of ATP5F1A/subunit alpha, ATP5F1B/subunit beta, ATP5MC1/subunit c (homooctomer), MT-ATP6/subunit a, MT-ATP8/subunit 8, ATP5ME/subunit e, ATP5MF/subunit f, ATP5MG/subunit g, ATP5MK/subunit k, ATP5MJ/subunit j, ATP5F1C/subunit gamma, ATP5F1D/subunit delta, ATP5F1E/subunit epsilon, ATP5PF/subunit F6, ATP5PB/subunit b, ATP5PD/subunit d, ATP5PO/subunit OSCP. ATP synthase complex consists of a soluble F(1) head domain (subunits alpha(3) and beta(3)) - the catalytic core - and a membrane F(0) domain - the membrane proton channel (subunits c, a, 8, e, f, g, k and j). These two domains are linked by a central stalk (subunits gamma, delta, and epsilon) rotating inside the F1 region and a stationary peripheral stalk (subunits F6, b, d, and OSCP).</text>
</comment>
<comment type="function">
    <text evidence="11">Mitochondrial membrane ATP synthase (F(1)F(0) ATP synthase or Complex V) produces ATP from ADP in the presence of a proton gradient across the membrane which is generated by electron transport complexes of the respiratory chain.</text>
</comment>
<keyword evidence="2 11" id="KW-0813">Transport</keyword>
<dbReference type="InterPro" id="IPR008387">
    <property type="entry name" value="ATP_synth_f6_mt"/>
</dbReference>
<dbReference type="CTD" id="522"/>
<comment type="similarity">
    <text evidence="1 11">Belongs to the eukaryotic ATPase subunit F6 family.</text>
</comment>
<evidence type="ECO:0000256" key="9">
    <source>
        <dbReference type="ARBA" id="ARBA00059339"/>
    </source>
</evidence>
<evidence type="ECO:0000256" key="3">
    <source>
        <dbReference type="ARBA" id="ARBA00022547"/>
    </source>
</evidence>
<dbReference type="RefSeq" id="XP_032804102.1">
    <property type="nucleotide sequence ID" value="XM_032948211.1"/>
</dbReference>
<dbReference type="KEGG" id="pmrn:116939607"/>
<evidence type="ECO:0000256" key="1">
    <source>
        <dbReference type="ARBA" id="ARBA00007346"/>
    </source>
</evidence>
<reference evidence="13 14" key="1">
    <citation type="submission" date="2025-04" db="UniProtKB">
        <authorList>
            <consortium name="RefSeq"/>
        </authorList>
    </citation>
    <scope>IDENTIFICATION</scope>
    <source>
        <tissue evidence="13 14">Sperm</tissue>
    </source>
</reference>
<dbReference type="GO" id="GO:0015078">
    <property type="term" value="F:proton transmembrane transporter activity"/>
    <property type="evidence" value="ECO:0007669"/>
    <property type="project" value="InterPro"/>
</dbReference>
<keyword evidence="3" id="KW-0138">CF(0)</keyword>
<dbReference type="PANTHER" id="PTHR12441:SF10">
    <property type="entry name" value="ATP SYNTHASE-COUPLING FACTOR 6, MITOCHONDRIAL"/>
    <property type="match status" value="1"/>
</dbReference>
<evidence type="ECO:0000256" key="2">
    <source>
        <dbReference type="ARBA" id="ARBA00022448"/>
    </source>
</evidence>
<dbReference type="InterPro" id="IPR036204">
    <property type="entry name" value="ATP_synth_f6_sf_mt"/>
</dbReference>
<proteinExistence type="inferred from homology"/>
<evidence type="ECO:0000256" key="5">
    <source>
        <dbReference type="ARBA" id="ARBA00022792"/>
    </source>
</evidence>
<dbReference type="Pfam" id="PF05511">
    <property type="entry name" value="ATP-synt_F6"/>
    <property type="match status" value="1"/>
</dbReference>
<keyword evidence="7 11" id="KW-0496">Mitochondrion</keyword>
<dbReference type="SUPFAM" id="SSF111357">
    <property type="entry name" value="Mitochondrial ATP synthase coupling factor 6"/>
    <property type="match status" value="1"/>
</dbReference>
<comment type="function">
    <text evidence="9">Subunit F6, of the mitochondrial membrane ATP synthase complex (F(1)F(0) ATP synthase or Complex V) that produces ATP from ADP in the presence of a proton gradient across the membrane which is generated by electron transport complexes of the respiratory chain. ATP synthase complex consist of a soluble F(1) head domain - the catalytic core - and a membrane F(1) domain - the membrane proton channel. These two domains are linked by a central stalk rotating inside the F(1) region and a stationary peripheral stalk. During catalysis, ATP synthesis in the catalytic domain of F(1) is coupled via a rotary mechanism of the central stalk subunits to proton translocation. In vivo, can only synthesize ATP although its ATP hydrolase activity can be activated artificially in vitro. Part of the complex F(0) domain. Part of the complex F(0) domain and the peripheric stalk, which acts as a stator to hold the catalytic alpha(3)beta(3) subcomplex and subunit a/ATP6 static relative to the rotary elements.</text>
</comment>
<evidence type="ECO:0000256" key="10">
    <source>
        <dbReference type="ARBA" id="ARBA00064647"/>
    </source>
</evidence>
<evidence type="ECO:0000256" key="6">
    <source>
        <dbReference type="ARBA" id="ARBA00023065"/>
    </source>
</evidence>
<dbReference type="Gene3D" id="1.10.246.110">
    <property type="entry name" value="Mitochondrial ATP synthase-coupling factor 6"/>
    <property type="match status" value="1"/>
</dbReference>
<evidence type="ECO:0000256" key="4">
    <source>
        <dbReference type="ARBA" id="ARBA00022781"/>
    </source>
</evidence>
<dbReference type="PANTHER" id="PTHR12441">
    <property type="entry name" value="ATP SYNTHASE COUPLING FACTOR 6, MITOCHONDRIAL"/>
    <property type="match status" value="1"/>
</dbReference>